<name>A0A553K6J5_9ACTN</name>
<dbReference type="AlphaFoldDB" id="A0A553K6J5"/>
<feature type="domain" description="Choice-of-anchor A" evidence="1">
    <location>
        <begin position="50"/>
        <end position="360"/>
    </location>
</feature>
<sequence length="378" mass="39611">MNSRQPDAQRVAGRRSIRTLVPVLAGALTLGTFLVGATSMARAATEYFNPFDVNGGFSILAQGDVTLGNGELEGSVAATGAINSSKQNYPVLHHVGGMADYEVPRIDGVPVRILANEFAGVPAGEPAIEQTNSGAVPGSPEDLASAKFVVTDNLRGSARGSNFLRVTNDDSGVLDLTKVSYSDDAIAALKTDRASVGAYFPDMDQRIAAASQCLAGYVPGNDQVNFPTLSGDPLTLGGWASDRPNVINYDDIEGANVVKPEGYFPTADAPLVIKFPAGTTEIGVLNFEGWSASGAQQAYARHIILDLSDVTGTVRFGDHEMGAVWAPNANLHFTGSRSTNGQWVSQDFTTTAGSGGELHHHTFAGLLPCGETDETPEP</sequence>
<keyword evidence="3" id="KW-1185">Reference proteome</keyword>
<dbReference type="NCBIfam" id="TIGR04215">
    <property type="entry name" value="choice_anch_A"/>
    <property type="match status" value="1"/>
</dbReference>
<organism evidence="2 3">
    <name type="scientific">Tessaracoccus rhinocerotis</name>
    <dbReference type="NCBI Taxonomy" id="1689449"/>
    <lineage>
        <taxon>Bacteria</taxon>
        <taxon>Bacillati</taxon>
        <taxon>Actinomycetota</taxon>
        <taxon>Actinomycetes</taxon>
        <taxon>Propionibacteriales</taxon>
        <taxon>Propionibacteriaceae</taxon>
        <taxon>Tessaracoccus</taxon>
    </lineage>
</organism>
<evidence type="ECO:0000313" key="3">
    <source>
        <dbReference type="Proteomes" id="UP000317638"/>
    </source>
</evidence>
<dbReference type="Proteomes" id="UP000317638">
    <property type="component" value="Unassembled WGS sequence"/>
</dbReference>
<proteinExistence type="predicted"/>
<evidence type="ECO:0000313" key="2">
    <source>
        <dbReference type="EMBL" id="TRY20329.1"/>
    </source>
</evidence>
<reference evidence="2 3" key="1">
    <citation type="submission" date="2019-07" db="EMBL/GenBank/DDBJ databases">
        <authorList>
            <person name="Zhou L.-Y."/>
        </authorList>
    </citation>
    <scope>NUCLEOTIDE SEQUENCE [LARGE SCALE GENOMIC DNA]</scope>
    <source>
        <strain evidence="2 3">YIM 101269</strain>
    </source>
</reference>
<dbReference type="OrthoDB" id="3257943at2"/>
<protein>
    <submittedName>
        <fullName evidence="2">Choice-of-anchor A family protein</fullName>
    </submittedName>
</protein>
<dbReference type="EMBL" id="VKKG01000001">
    <property type="protein sequence ID" value="TRY20329.1"/>
    <property type="molecule type" value="Genomic_DNA"/>
</dbReference>
<feature type="non-terminal residue" evidence="2">
    <location>
        <position position="378"/>
    </location>
</feature>
<evidence type="ECO:0000259" key="1">
    <source>
        <dbReference type="Pfam" id="PF20597"/>
    </source>
</evidence>
<comment type="caution">
    <text evidence="2">The sequence shown here is derived from an EMBL/GenBank/DDBJ whole genome shotgun (WGS) entry which is preliminary data.</text>
</comment>
<dbReference type="InterPro" id="IPR026588">
    <property type="entry name" value="Choice_anch_A"/>
</dbReference>
<accession>A0A553K6J5</accession>
<dbReference type="Pfam" id="PF20597">
    <property type="entry name" value="pAdhesive_15"/>
    <property type="match status" value="1"/>
</dbReference>
<gene>
    <name evidence="2" type="ORF">FOJ82_04675</name>
</gene>